<organism evidence="1">
    <name type="scientific">marine sediment metagenome</name>
    <dbReference type="NCBI Taxonomy" id="412755"/>
    <lineage>
        <taxon>unclassified sequences</taxon>
        <taxon>metagenomes</taxon>
        <taxon>ecological metagenomes</taxon>
    </lineage>
</organism>
<accession>A0A0F9MUR4</accession>
<evidence type="ECO:0000313" key="1">
    <source>
        <dbReference type="EMBL" id="KKN09509.1"/>
    </source>
</evidence>
<name>A0A0F9MUR4_9ZZZZ</name>
<dbReference type="AlphaFoldDB" id="A0A0F9MUR4"/>
<sequence>MKVMQVSKVIPGFARSFCNMLWVNLPESWLFNCIYQKGEMFVSIVIESQEDGTISKIRRSYVLKDLEAQQDNLWGLAHDCAGEIIRTHKNGK</sequence>
<comment type="caution">
    <text evidence="1">The sequence shown here is derived from an EMBL/GenBank/DDBJ whole genome shotgun (WGS) entry which is preliminary data.</text>
</comment>
<protein>
    <submittedName>
        <fullName evidence="1">Uncharacterized protein</fullName>
    </submittedName>
</protein>
<reference evidence="1" key="1">
    <citation type="journal article" date="2015" name="Nature">
        <title>Complex archaea that bridge the gap between prokaryotes and eukaryotes.</title>
        <authorList>
            <person name="Spang A."/>
            <person name="Saw J.H."/>
            <person name="Jorgensen S.L."/>
            <person name="Zaremba-Niedzwiedzka K."/>
            <person name="Martijn J."/>
            <person name="Lind A.E."/>
            <person name="van Eijk R."/>
            <person name="Schleper C."/>
            <person name="Guy L."/>
            <person name="Ettema T.J."/>
        </authorList>
    </citation>
    <scope>NUCLEOTIDE SEQUENCE</scope>
</reference>
<proteinExistence type="predicted"/>
<gene>
    <name evidence="1" type="ORF">LCGC14_1045940</name>
</gene>
<dbReference type="EMBL" id="LAZR01004341">
    <property type="protein sequence ID" value="KKN09509.1"/>
    <property type="molecule type" value="Genomic_DNA"/>
</dbReference>